<dbReference type="PROSITE" id="PS00070">
    <property type="entry name" value="ALDEHYDE_DEHYDR_CYS"/>
    <property type="match status" value="1"/>
</dbReference>
<name>A0A926CZ61_9FIRM</name>
<dbReference type="CDD" id="cd07136">
    <property type="entry name" value="ALDH_YwdH-P39616"/>
    <property type="match status" value="1"/>
</dbReference>
<keyword evidence="2 4" id="KW-0560">Oxidoreductase</keyword>
<dbReference type="InterPro" id="IPR029510">
    <property type="entry name" value="Ald_DH_CS_GLU"/>
</dbReference>
<evidence type="ECO:0000259" key="8">
    <source>
        <dbReference type="Pfam" id="PF00171"/>
    </source>
</evidence>
<dbReference type="InterPro" id="IPR016160">
    <property type="entry name" value="Ald_DH_CS_CYS"/>
</dbReference>
<evidence type="ECO:0000256" key="2">
    <source>
        <dbReference type="ARBA" id="ARBA00023002"/>
    </source>
</evidence>
<feature type="active site" evidence="5">
    <location>
        <position position="243"/>
    </location>
</feature>
<dbReference type="FunFam" id="3.40.605.10:FF:000004">
    <property type="entry name" value="Aldehyde dehydrogenase"/>
    <property type="match status" value="1"/>
</dbReference>
<keyword evidence="10" id="KW-1185">Reference proteome</keyword>
<dbReference type="GO" id="GO:0006081">
    <property type="term" value="P:aldehyde metabolic process"/>
    <property type="evidence" value="ECO:0007669"/>
    <property type="project" value="InterPro"/>
</dbReference>
<dbReference type="InterPro" id="IPR015590">
    <property type="entry name" value="Aldehyde_DH_dom"/>
</dbReference>
<dbReference type="AlphaFoldDB" id="A0A926CZ61"/>
<evidence type="ECO:0000313" key="10">
    <source>
        <dbReference type="Proteomes" id="UP000654279"/>
    </source>
</evidence>
<evidence type="ECO:0000256" key="7">
    <source>
        <dbReference type="RuleBase" id="RU003345"/>
    </source>
</evidence>
<dbReference type="Gene3D" id="3.40.309.10">
    <property type="entry name" value="Aldehyde Dehydrogenase, Chain A, domain 2"/>
    <property type="match status" value="1"/>
</dbReference>
<protein>
    <recommendedName>
        <fullName evidence="4">Aldehyde dehydrogenase</fullName>
    </recommendedName>
</protein>
<dbReference type="FunFam" id="3.40.309.10:FF:000003">
    <property type="entry name" value="Aldehyde dehydrogenase"/>
    <property type="match status" value="1"/>
</dbReference>
<organism evidence="9 10">
    <name type="scientific">Luoshenia tenuis</name>
    <dbReference type="NCBI Taxonomy" id="2763654"/>
    <lineage>
        <taxon>Bacteria</taxon>
        <taxon>Bacillati</taxon>
        <taxon>Bacillota</taxon>
        <taxon>Clostridia</taxon>
        <taxon>Christensenellales</taxon>
        <taxon>Christensenellaceae</taxon>
        <taxon>Luoshenia</taxon>
    </lineage>
</organism>
<accession>A0A926CZ61</accession>
<sequence length="456" mass="49925">MDLQALASRQQAYFDAGHTRPAAFRRAQLQKLTDALRAHEPALVRALAEDLGKSPSESYLSEVGMIYAEAREMQRHLGKWARPQRVPTPLANFPGKGRIYPEPYGRCLILAPWNYPALLSLQPLVGALAAGNCAVLKPSEYAPHTARVLEDILTQAFAPEYVAVVQGGPEVSQALCQHPFDLIFYTGGGQVGRKVMAAAAQHLTPVILELGGKSPCIVDQTADLALAARRIVWGKFLNAGQTCVAPDYLLVHQDVCQPLLERMRETIAAFYGPEPLQNPDYPKIISPRHFERLTGLLAGCRVLAGGKTDPDACKIAPTLLGDVDMDSPIMQEEIFGPLLPVLPYAGLDEAFAQVRSGPKPLAAYCFTRDRHTQQRFLHTLSFGGGCINDTVMHLASPALPFGGVGESGMGAYHGQASFEAFTHRKGVLKKGLWPDIPLRYPPYTKRKQDMIRKVMK</sequence>
<dbReference type="Gene3D" id="3.40.605.10">
    <property type="entry name" value="Aldehyde Dehydrogenase, Chain A, domain 1"/>
    <property type="match status" value="1"/>
</dbReference>
<dbReference type="PANTHER" id="PTHR43570:SF16">
    <property type="entry name" value="ALDEHYDE DEHYDROGENASE TYPE III, ISOFORM Q"/>
    <property type="match status" value="1"/>
</dbReference>
<dbReference type="PANTHER" id="PTHR43570">
    <property type="entry name" value="ALDEHYDE DEHYDROGENASE"/>
    <property type="match status" value="1"/>
</dbReference>
<gene>
    <name evidence="9" type="ORF">H8699_02365</name>
</gene>
<dbReference type="InterPro" id="IPR016162">
    <property type="entry name" value="Ald_DH_N"/>
</dbReference>
<dbReference type="GO" id="GO:0004029">
    <property type="term" value="F:aldehyde dehydrogenase (NAD+) activity"/>
    <property type="evidence" value="ECO:0007669"/>
    <property type="project" value="TreeGrafter"/>
</dbReference>
<evidence type="ECO:0000256" key="6">
    <source>
        <dbReference type="PROSITE-ProRule" id="PRU10007"/>
    </source>
</evidence>
<dbReference type="EMBL" id="JACRSO010000001">
    <property type="protein sequence ID" value="MBC8528283.1"/>
    <property type="molecule type" value="Genomic_DNA"/>
</dbReference>
<proteinExistence type="inferred from homology"/>
<dbReference type="Proteomes" id="UP000654279">
    <property type="component" value="Unassembled WGS sequence"/>
</dbReference>
<reference evidence="9" key="1">
    <citation type="submission" date="2020-08" db="EMBL/GenBank/DDBJ databases">
        <title>Genome public.</title>
        <authorList>
            <person name="Liu C."/>
            <person name="Sun Q."/>
        </authorList>
    </citation>
    <scope>NUCLEOTIDE SEQUENCE</scope>
    <source>
        <strain evidence="9">NSJ-44</strain>
    </source>
</reference>
<dbReference type="InterPro" id="IPR012394">
    <property type="entry name" value="Aldehyde_DH_NAD(P)"/>
</dbReference>
<comment type="similarity">
    <text evidence="1 4 7">Belongs to the aldehyde dehydrogenase family.</text>
</comment>
<dbReference type="GO" id="GO:0005737">
    <property type="term" value="C:cytoplasm"/>
    <property type="evidence" value="ECO:0007669"/>
    <property type="project" value="TreeGrafter"/>
</dbReference>
<evidence type="ECO:0000313" key="9">
    <source>
        <dbReference type="EMBL" id="MBC8528283.1"/>
    </source>
</evidence>
<comment type="caution">
    <text evidence="9">The sequence shown here is derived from an EMBL/GenBank/DDBJ whole genome shotgun (WGS) entry which is preliminary data.</text>
</comment>
<dbReference type="InterPro" id="IPR016163">
    <property type="entry name" value="Ald_DH_C"/>
</dbReference>
<evidence type="ECO:0000256" key="5">
    <source>
        <dbReference type="PIRSR" id="PIRSR036492-1"/>
    </source>
</evidence>
<evidence type="ECO:0000256" key="1">
    <source>
        <dbReference type="ARBA" id="ARBA00009986"/>
    </source>
</evidence>
<dbReference type="InterPro" id="IPR016161">
    <property type="entry name" value="Ald_DH/histidinol_DH"/>
</dbReference>
<keyword evidence="3" id="KW-0520">NAD</keyword>
<evidence type="ECO:0000256" key="3">
    <source>
        <dbReference type="ARBA" id="ARBA00023027"/>
    </source>
</evidence>
<evidence type="ECO:0000256" key="4">
    <source>
        <dbReference type="PIRNR" id="PIRNR036492"/>
    </source>
</evidence>
<dbReference type="PROSITE" id="PS00687">
    <property type="entry name" value="ALDEHYDE_DEHYDR_GLU"/>
    <property type="match status" value="1"/>
</dbReference>
<feature type="active site" evidence="5 6">
    <location>
        <position position="209"/>
    </location>
</feature>
<feature type="domain" description="Aldehyde dehydrogenase" evidence="8">
    <location>
        <begin position="10"/>
        <end position="426"/>
    </location>
</feature>
<dbReference type="Pfam" id="PF00171">
    <property type="entry name" value="Aldedh"/>
    <property type="match status" value="1"/>
</dbReference>
<dbReference type="SUPFAM" id="SSF53720">
    <property type="entry name" value="ALDH-like"/>
    <property type="match status" value="1"/>
</dbReference>
<dbReference type="PIRSF" id="PIRSF036492">
    <property type="entry name" value="ALDH"/>
    <property type="match status" value="1"/>
</dbReference>